<dbReference type="Pfam" id="PF07495">
    <property type="entry name" value="Y_Y_Y"/>
    <property type="match status" value="1"/>
</dbReference>
<dbReference type="CDD" id="cd16922">
    <property type="entry name" value="HATPase_EvgS-ArcB-TorS-like"/>
    <property type="match status" value="1"/>
</dbReference>
<dbReference type="EC" id="2.7.13.3" evidence="2"/>
<dbReference type="Pfam" id="PF00512">
    <property type="entry name" value="HisKA"/>
    <property type="match status" value="1"/>
</dbReference>
<dbReference type="Pfam" id="PF02518">
    <property type="entry name" value="HATPase_c"/>
    <property type="match status" value="1"/>
</dbReference>
<dbReference type="SUPFAM" id="SSF63829">
    <property type="entry name" value="Calcium-dependent phosphotriesterase"/>
    <property type="match status" value="2"/>
</dbReference>
<accession>A0A8J7QDC7</accession>
<dbReference type="InterPro" id="IPR036097">
    <property type="entry name" value="HisK_dim/P_sf"/>
</dbReference>
<dbReference type="InterPro" id="IPR011110">
    <property type="entry name" value="Reg_prop"/>
</dbReference>
<dbReference type="InterPro" id="IPR004358">
    <property type="entry name" value="Sig_transdc_His_kin-like_C"/>
</dbReference>
<evidence type="ECO:0000256" key="3">
    <source>
        <dbReference type="ARBA" id="ARBA00022553"/>
    </source>
</evidence>
<dbReference type="InterPro" id="IPR013783">
    <property type="entry name" value="Ig-like_fold"/>
</dbReference>
<evidence type="ECO:0000313" key="6">
    <source>
        <dbReference type="EMBL" id="MBO1322452.1"/>
    </source>
</evidence>
<evidence type="ECO:0000256" key="4">
    <source>
        <dbReference type="SAM" id="Phobius"/>
    </source>
</evidence>
<dbReference type="SUPFAM" id="SSF47384">
    <property type="entry name" value="Homodimeric domain of signal transducing histidine kinase"/>
    <property type="match status" value="1"/>
</dbReference>
<reference evidence="6" key="1">
    <citation type="submission" date="2021-03" db="EMBL/GenBank/DDBJ databases">
        <authorList>
            <person name="Wang G."/>
        </authorList>
    </citation>
    <scope>NUCLEOTIDE SEQUENCE</scope>
    <source>
        <strain evidence="6">KCTC 12899</strain>
    </source>
</reference>
<evidence type="ECO:0000256" key="1">
    <source>
        <dbReference type="ARBA" id="ARBA00000085"/>
    </source>
</evidence>
<keyword evidence="3" id="KW-0597">Phosphoprotein</keyword>
<comment type="catalytic activity">
    <reaction evidence="1">
        <text>ATP + protein L-histidine = ADP + protein N-phospho-L-histidine.</text>
        <dbReference type="EC" id="2.7.13.3"/>
    </reaction>
</comment>
<sequence>MTDPTLLFGTVFRLAAMFVLSVIPAGGVRLWAQSNFTWSKTRLTHLGLDDNLSHRTVYSVTQDRDGFLWVGTQNGLNRYDGYTFTTFYHNPADPTSIAGDNVSSMAEDQQGVLWIATWGGGLNLFDPVKQSFSRVRLSFANGDPIQRVQKLYRDRAGHIWVGTYAAGVIRINPKTMEETRFGLEPPGVNQPARVWDMVEVVDNTFFMATNSGLWLLDSQSGRAQQVSAAGPMAEELKSAQIRALHLSENQYLWIGTNRHLFRLDIRDRSLVVQQPLRENGVPLEETNFNEITEDPTGNLLVGTLYHGMFRYDPLDGRWLQFQHNRLNQNGLLHNDIRALFVDRNDVLWIGTRGGGLSKLDTKRKKFDVYRAQPNEPNALPSEAVRALAPTADGGVWVGTLGGGLCFLNRKTGKVTAYLPESGNPRSISNAWVMALEKDPAERLWAGTNGGVNRLDEDGGFTRFQHDPRNPNSLIHDQVQSLAWLDDALWIGTTGGLSILRDGRFTNYPNGDNSNHGLGGTRIYDIHRDREGQVWLATAHGGLIRYRRESNDFRSYLPKQEDPAGISNATILCLGENSQGIWAGSFGGGLSLLPWGADTFTHFSTADGLPNNIVYAVLTDRADRLWISTNKGLCRFDPEFKTFRNYNVADGLQDELFSVGAYAVGPTGEFFFGGIEGFNSFYPSQVRDYGSPPNLALSEFRVMDRTLAIHPTRPEKITLPANENYLFFEFAALDFTSPEHNRYQYMLEGLDETWSRPDHRRSVNYAALAPGNYRFRVRAANHDGIWNEEGLAVRIRINPPFFLGKLAVVLYFLLGAGLIAGIGTLIVRKRRENEKISEMLEARRHAEDSSRSKSAFLAQMSHELRTPLNHIIGYSEILEEEVDDGVEDRALRKTLNTDLAKIRSAAFYQLSLINNLLDFTKIESGEVPLLLERFSVREMVESALSQVRPLLKKQANHLLVDYEPANPGFMVADMIKLRTALLNVLNNANKFTNRGQIHLRVTRSMRSREEWVTFEVTDTGIGIKEHQIEMLFREFTQIEDHNRYGGTGLGLYITRCFCKMMGGGIDVKSQYRKGTTFTMEIPVLVGNESKTISFPDEG</sequence>
<dbReference type="Pfam" id="PF07494">
    <property type="entry name" value="Reg_prop"/>
    <property type="match status" value="6"/>
</dbReference>
<dbReference type="InterPro" id="IPR011123">
    <property type="entry name" value="Y_Y_Y"/>
</dbReference>
<keyword evidence="4" id="KW-1133">Transmembrane helix</keyword>
<dbReference type="Gene3D" id="3.30.565.10">
    <property type="entry name" value="Histidine kinase-like ATPase, C-terminal domain"/>
    <property type="match status" value="1"/>
</dbReference>
<name>A0A8J7QDC7_9BACT</name>
<dbReference type="RefSeq" id="WP_207862425.1">
    <property type="nucleotide sequence ID" value="NZ_JAFREP010000037.1"/>
</dbReference>
<protein>
    <recommendedName>
        <fullName evidence="2">histidine kinase</fullName>
        <ecNumber evidence="2">2.7.13.3</ecNumber>
    </recommendedName>
</protein>
<dbReference type="InterPro" id="IPR003661">
    <property type="entry name" value="HisK_dim/P_dom"/>
</dbReference>
<keyword evidence="7" id="KW-1185">Reference proteome</keyword>
<dbReference type="GO" id="GO:0000155">
    <property type="term" value="F:phosphorelay sensor kinase activity"/>
    <property type="evidence" value="ECO:0007669"/>
    <property type="project" value="InterPro"/>
</dbReference>
<dbReference type="PANTHER" id="PTHR43547">
    <property type="entry name" value="TWO-COMPONENT HISTIDINE KINASE"/>
    <property type="match status" value="1"/>
</dbReference>
<dbReference type="PANTHER" id="PTHR43547:SF2">
    <property type="entry name" value="HYBRID SIGNAL TRANSDUCTION HISTIDINE KINASE C"/>
    <property type="match status" value="1"/>
</dbReference>
<dbReference type="InterPro" id="IPR003594">
    <property type="entry name" value="HATPase_dom"/>
</dbReference>
<dbReference type="InterPro" id="IPR036890">
    <property type="entry name" value="HATPase_C_sf"/>
</dbReference>
<evidence type="ECO:0000313" key="7">
    <source>
        <dbReference type="Proteomes" id="UP000664417"/>
    </source>
</evidence>
<keyword evidence="4" id="KW-0812">Transmembrane</keyword>
<dbReference type="SUPFAM" id="SSF55874">
    <property type="entry name" value="ATPase domain of HSP90 chaperone/DNA topoisomerase II/histidine kinase"/>
    <property type="match status" value="1"/>
</dbReference>
<gene>
    <name evidence="6" type="ORF">J3U88_28525</name>
</gene>
<dbReference type="SMART" id="SM00387">
    <property type="entry name" value="HATPase_c"/>
    <property type="match status" value="1"/>
</dbReference>
<dbReference type="PRINTS" id="PR00344">
    <property type="entry name" value="BCTRLSENSOR"/>
</dbReference>
<dbReference type="Gene3D" id="1.10.287.130">
    <property type="match status" value="1"/>
</dbReference>
<organism evidence="6 7">
    <name type="scientific">Acanthopleuribacter pedis</name>
    <dbReference type="NCBI Taxonomy" id="442870"/>
    <lineage>
        <taxon>Bacteria</taxon>
        <taxon>Pseudomonadati</taxon>
        <taxon>Acidobacteriota</taxon>
        <taxon>Holophagae</taxon>
        <taxon>Acanthopleuribacterales</taxon>
        <taxon>Acanthopleuribacteraceae</taxon>
        <taxon>Acanthopleuribacter</taxon>
    </lineage>
</organism>
<feature type="transmembrane region" description="Helical" evidence="4">
    <location>
        <begin position="12"/>
        <end position="32"/>
    </location>
</feature>
<dbReference type="Proteomes" id="UP000664417">
    <property type="component" value="Unassembled WGS sequence"/>
</dbReference>
<evidence type="ECO:0000256" key="2">
    <source>
        <dbReference type="ARBA" id="ARBA00012438"/>
    </source>
</evidence>
<dbReference type="CDD" id="cd00082">
    <property type="entry name" value="HisKA"/>
    <property type="match status" value="1"/>
</dbReference>
<feature type="transmembrane region" description="Helical" evidence="4">
    <location>
        <begin position="805"/>
        <end position="826"/>
    </location>
</feature>
<dbReference type="AlphaFoldDB" id="A0A8J7QDC7"/>
<comment type="caution">
    <text evidence="6">The sequence shown here is derived from an EMBL/GenBank/DDBJ whole genome shotgun (WGS) entry which is preliminary data.</text>
</comment>
<dbReference type="Gene3D" id="2.130.10.10">
    <property type="entry name" value="YVTN repeat-like/Quinoprotein amine dehydrogenase"/>
    <property type="match status" value="3"/>
</dbReference>
<feature type="domain" description="Histidine kinase" evidence="5">
    <location>
        <begin position="858"/>
        <end position="1084"/>
    </location>
</feature>
<dbReference type="InterPro" id="IPR015943">
    <property type="entry name" value="WD40/YVTN_repeat-like_dom_sf"/>
</dbReference>
<dbReference type="EMBL" id="JAFREP010000037">
    <property type="protein sequence ID" value="MBO1322452.1"/>
    <property type="molecule type" value="Genomic_DNA"/>
</dbReference>
<dbReference type="PROSITE" id="PS50109">
    <property type="entry name" value="HIS_KIN"/>
    <property type="match status" value="1"/>
</dbReference>
<keyword evidence="4" id="KW-0472">Membrane</keyword>
<dbReference type="InterPro" id="IPR005467">
    <property type="entry name" value="His_kinase_dom"/>
</dbReference>
<dbReference type="Gene3D" id="2.60.40.10">
    <property type="entry name" value="Immunoglobulins"/>
    <property type="match status" value="1"/>
</dbReference>
<proteinExistence type="predicted"/>
<dbReference type="SUPFAM" id="SSF50998">
    <property type="entry name" value="Quinoprotein alcohol dehydrogenase-like"/>
    <property type="match status" value="1"/>
</dbReference>
<evidence type="ECO:0000259" key="5">
    <source>
        <dbReference type="PROSITE" id="PS50109"/>
    </source>
</evidence>
<dbReference type="SMART" id="SM00388">
    <property type="entry name" value="HisKA"/>
    <property type="match status" value="1"/>
</dbReference>
<dbReference type="InterPro" id="IPR011047">
    <property type="entry name" value="Quinoprotein_ADH-like_sf"/>
</dbReference>